<evidence type="ECO:0000313" key="2">
    <source>
        <dbReference type="Proteomes" id="UP000823757"/>
    </source>
</evidence>
<gene>
    <name evidence="1" type="ORF">IAB91_01580</name>
</gene>
<protein>
    <submittedName>
        <fullName evidence="1">Uncharacterized protein</fullName>
    </submittedName>
</protein>
<dbReference type="Proteomes" id="UP000823757">
    <property type="component" value="Unassembled WGS sequence"/>
</dbReference>
<dbReference type="EMBL" id="JADIMD010000022">
    <property type="protein sequence ID" value="MBO8473968.1"/>
    <property type="molecule type" value="Genomic_DNA"/>
</dbReference>
<dbReference type="AlphaFoldDB" id="A0A9D9ILU2"/>
<comment type="caution">
    <text evidence="1">The sequence shown here is derived from an EMBL/GenBank/DDBJ whole genome shotgun (WGS) entry which is preliminary data.</text>
</comment>
<name>A0A9D9ILU2_9BACT</name>
<sequence>MSYYVEELPAFWKMRRHFKMKFELAYRRYDLPEFVYWYCQWVIADEDNPHCNMFWLDYLKNIGFCQVVMNRARAADKSGLNSKPFLSDIIRETCPIAGVFIGSEPDHEKWRYRQFSATDVISLVEQAAEVAAFKEKYLKVPAETQLAGQPSPCKEIADACMTGNLPKYAWWWAVWTATKDRRHLANRYWDDFDRMSALDLLHRLKDYQDLFNTKDSNGQYIFDVFRNPFSDTEHFGTASLPIVRAIQCIEPFVNK</sequence>
<accession>A0A9D9ILU2</accession>
<evidence type="ECO:0000313" key="1">
    <source>
        <dbReference type="EMBL" id="MBO8473968.1"/>
    </source>
</evidence>
<reference evidence="1" key="1">
    <citation type="submission" date="2020-10" db="EMBL/GenBank/DDBJ databases">
        <authorList>
            <person name="Gilroy R."/>
        </authorList>
    </citation>
    <scope>NUCLEOTIDE SEQUENCE</scope>
    <source>
        <strain evidence="1">B1-13419</strain>
    </source>
</reference>
<organism evidence="1 2">
    <name type="scientific">Candidatus Cryptobacteroides faecigallinarum</name>
    <dbReference type="NCBI Taxonomy" id="2840763"/>
    <lineage>
        <taxon>Bacteria</taxon>
        <taxon>Pseudomonadati</taxon>
        <taxon>Bacteroidota</taxon>
        <taxon>Bacteroidia</taxon>
        <taxon>Bacteroidales</taxon>
        <taxon>Candidatus Cryptobacteroides</taxon>
    </lineage>
</organism>
<proteinExistence type="predicted"/>
<reference evidence="1" key="2">
    <citation type="journal article" date="2021" name="PeerJ">
        <title>Extensive microbial diversity within the chicken gut microbiome revealed by metagenomics and culture.</title>
        <authorList>
            <person name="Gilroy R."/>
            <person name="Ravi A."/>
            <person name="Getino M."/>
            <person name="Pursley I."/>
            <person name="Horton D.L."/>
            <person name="Alikhan N.F."/>
            <person name="Baker D."/>
            <person name="Gharbi K."/>
            <person name="Hall N."/>
            <person name="Watson M."/>
            <person name="Adriaenssens E.M."/>
            <person name="Foster-Nyarko E."/>
            <person name="Jarju S."/>
            <person name="Secka A."/>
            <person name="Antonio M."/>
            <person name="Oren A."/>
            <person name="Chaudhuri R.R."/>
            <person name="La Ragione R."/>
            <person name="Hildebrand F."/>
            <person name="Pallen M.J."/>
        </authorList>
    </citation>
    <scope>NUCLEOTIDE SEQUENCE</scope>
    <source>
        <strain evidence="1">B1-13419</strain>
    </source>
</reference>